<protein>
    <recommendedName>
        <fullName evidence="4">Lipoprotein</fullName>
    </recommendedName>
</protein>
<dbReference type="Proteomes" id="UP000074072">
    <property type="component" value="Unassembled WGS sequence"/>
</dbReference>
<feature type="signal peptide" evidence="1">
    <location>
        <begin position="1"/>
        <end position="23"/>
    </location>
</feature>
<dbReference type="PATRIC" id="fig|33051.4.peg.1668"/>
<evidence type="ECO:0000313" key="2">
    <source>
        <dbReference type="EMBL" id="KTW01786.1"/>
    </source>
</evidence>
<comment type="caution">
    <text evidence="2">The sequence shown here is derived from an EMBL/GenBank/DDBJ whole genome shotgun (WGS) entry which is preliminary data.</text>
</comment>
<gene>
    <name evidence="2" type="ORF">SB4_05130</name>
</gene>
<evidence type="ECO:0008006" key="4">
    <source>
        <dbReference type="Google" id="ProtNLM"/>
    </source>
</evidence>
<organism evidence="2 3">
    <name type="scientific">Sphingomonas sanguinis</name>
    <dbReference type="NCBI Taxonomy" id="33051"/>
    <lineage>
        <taxon>Bacteria</taxon>
        <taxon>Pseudomonadati</taxon>
        <taxon>Pseudomonadota</taxon>
        <taxon>Alphaproteobacteria</taxon>
        <taxon>Sphingomonadales</taxon>
        <taxon>Sphingomonadaceae</taxon>
        <taxon>Sphingomonas</taxon>
    </lineage>
</organism>
<dbReference type="EMBL" id="LDTE01000025">
    <property type="protein sequence ID" value="KTW01786.1"/>
    <property type="molecule type" value="Genomic_DNA"/>
</dbReference>
<reference evidence="2 3" key="1">
    <citation type="journal article" date="2016" name="Front. Microbiol.">
        <title>Genomic Resource of Rice Seed Associated Bacteria.</title>
        <authorList>
            <person name="Midha S."/>
            <person name="Bansal K."/>
            <person name="Sharma S."/>
            <person name="Kumar N."/>
            <person name="Patil P.P."/>
            <person name="Chaudhry V."/>
            <person name="Patil P.B."/>
        </authorList>
    </citation>
    <scope>NUCLEOTIDE SEQUENCE [LARGE SCALE GENOMIC DNA]</scope>
    <source>
        <strain evidence="2 3">SB4</strain>
    </source>
</reference>
<feature type="chain" id="PRO_5007549221" description="Lipoprotein" evidence="1">
    <location>
        <begin position="24"/>
        <end position="294"/>
    </location>
</feature>
<evidence type="ECO:0000256" key="1">
    <source>
        <dbReference type="SAM" id="SignalP"/>
    </source>
</evidence>
<evidence type="ECO:0000313" key="3">
    <source>
        <dbReference type="Proteomes" id="UP000074072"/>
    </source>
</evidence>
<accession>A0A147J1A7</accession>
<dbReference type="AlphaFoldDB" id="A0A147J1A7"/>
<name>A0A147J1A7_9SPHN</name>
<sequence length="294" mass="31989">MRQVWKAAFTLVPLLSLSLTAHPAEGQVAGGSVTVTGRPVPKRAIVDRWVRDLSVRRGSDEPLARVSAELCVATAGLAPDFGRLLADRVLANAERLNIRLGGDKCRPNVLILFVDHGAEQVDWLLNHRPGIFGDLPYATIRQLRHDRGPVHAWHITAIASRDGDQLMMGPDGYPTLHIPSASRIDAPIQSLIVAAVVLIDRSAVVGKSVNQIADYATMRTLAVVNPQLNRVEGDRYGTILSLFGKTDAPMQLTAFDWGYLQGLYTGRATRRTSAQYADMARSIESELAAGDKTP</sequence>
<proteinExistence type="predicted"/>
<keyword evidence="1" id="KW-0732">Signal</keyword>